<dbReference type="RefSeq" id="WP_033672478.1">
    <property type="nucleotide sequence ID" value="NZ_JOTM01000001.1"/>
</dbReference>
<feature type="transmembrane region" description="Helical" evidence="1">
    <location>
        <begin position="31"/>
        <end position="52"/>
    </location>
</feature>
<dbReference type="EMBL" id="JOTM01000001">
    <property type="protein sequence ID" value="KEK26127.1"/>
    <property type="molecule type" value="Genomic_DNA"/>
</dbReference>
<organism evidence="2 3">
    <name type="scientific">Bacillus gaemokensis</name>
    <dbReference type="NCBI Taxonomy" id="574375"/>
    <lineage>
        <taxon>Bacteria</taxon>
        <taxon>Bacillati</taxon>
        <taxon>Bacillota</taxon>
        <taxon>Bacilli</taxon>
        <taxon>Bacillales</taxon>
        <taxon>Bacillaceae</taxon>
        <taxon>Bacillus</taxon>
        <taxon>Bacillus cereus group</taxon>
    </lineage>
</organism>
<gene>
    <name evidence="2" type="ORF">BAGA_02510</name>
</gene>
<accession>A0A073KI51</accession>
<dbReference type="STRING" id="574375.AZF08_02565"/>
<name>A0A073KI51_9BACI</name>
<reference evidence="2 3" key="1">
    <citation type="submission" date="2014-06" db="EMBL/GenBank/DDBJ databases">
        <title>Draft genome sequence of Bacillus gaemokensis JCM 15801 (MCCC 1A00707).</title>
        <authorList>
            <person name="Lai Q."/>
            <person name="Liu Y."/>
            <person name="Shao Z."/>
        </authorList>
    </citation>
    <scope>NUCLEOTIDE SEQUENCE [LARGE SCALE GENOMIC DNA]</scope>
    <source>
        <strain evidence="2 3">JCM 15801</strain>
    </source>
</reference>
<proteinExistence type="predicted"/>
<protein>
    <submittedName>
        <fullName evidence="2">Uncharacterized protein</fullName>
    </submittedName>
</protein>
<evidence type="ECO:0000313" key="2">
    <source>
        <dbReference type="EMBL" id="KEK26127.1"/>
    </source>
</evidence>
<evidence type="ECO:0000313" key="3">
    <source>
        <dbReference type="Proteomes" id="UP000027778"/>
    </source>
</evidence>
<dbReference type="OrthoDB" id="2912600at2"/>
<sequence>MKAIKFIMTIAFEFVGIYLFSKIVDWSFMEIFFLGSLAIFGVIWLLTLNINLSANVDHAIYKTGIVKPFRFIWNPYIMGTISLIAISLITSIIYYLPYFT</sequence>
<keyword evidence="1" id="KW-1133">Transmembrane helix</keyword>
<feature type="transmembrane region" description="Helical" evidence="1">
    <location>
        <begin position="6"/>
        <end position="24"/>
    </location>
</feature>
<comment type="caution">
    <text evidence="2">The sequence shown here is derived from an EMBL/GenBank/DDBJ whole genome shotgun (WGS) entry which is preliminary data.</text>
</comment>
<keyword evidence="1" id="KW-0472">Membrane</keyword>
<feature type="transmembrane region" description="Helical" evidence="1">
    <location>
        <begin position="72"/>
        <end position="96"/>
    </location>
</feature>
<dbReference type="Proteomes" id="UP000027778">
    <property type="component" value="Unassembled WGS sequence"/>
</dbReference>
<dbReference type="AlphaFoldDB" id="A0A073KI51"/>
<dbReference type="eggNOG" id="ENOG502ZPI0">
    <property type="taxonomic scope" value="Bacteria"/>
</dbReference>
<evidence type="ECO:0000256" key="1">
    <source>
        <dbReference type="SAM" id="Phobius"/>
    </source>
</evidence>
<keyword evidence="3" id="KW-1185">Reference proteome</keyword>
<keyword evidence="1" id="KW-0812">Transmembrane</keyword>